<evidence type="ECO:0000313" key="17">
    <source>
        <dbReference type="Proteomes" id="UP000184731"/>
    </source>
</evidence>
<dbReference type="Gene3D" id="3.20.20.210">
    <property type="match status" value="2"/>
</dbReference>
<protein>
    <recommendedName>
        <fullName evidence="10">5-methyltetrahydropteroyltriglutamate--homocysteine methyltransferase</fullName>
        <ecNumber evidence="10">2.1.1.14</ecNumber>
    </recommendedName>
    <alternativeName>
        <fullName evidence="10">Cobalamin-independent methionine synthase</fullName>
    </alternativeName>
    <alternativeName>
        <fullName evidence="10">Methionine synthase, vitamin-B12 independent isozyme</fullName>
    </alternativeName>
</protein>
<dbReference type="HAMAP" id="MF_00172">
    <property type="entry name" value="Meth_synth"/>
    <property type="match status" value="1"/>
</dbReference>
<dbReference type="Pfam" id="PF01717">
    <property type="entry name" value="Meth_synt_2"/>
    <property type="match status" value="1"/>
</dbReference>
<feature type="binding site" evidence="10">
    <location>
        <position position="490"/>
    </location>
    <ligand>
        <name>L-homocysteine</name>
        <dbReference type="ChEBI" id="CHEBI:58199"/>
    </ligand>
</feature>
<evidence type="ECO:0000256" key="10">
    <source>
        <dbReference type="HAMAP-Rule" id="MF_00172"/>
    </source>
</evidence>
<dbReference type="GO" id="GO:0071265">
    <property type="term" value="P:L-methionine biosynthetic process"/>
    <property type="evidence" value="ECO:0007669"/>
    <property type="project" value="UniProtKB-ARBA"/>
</dbReference>
<dbReference type="KEGG" id="saqi:AXG55_13025"/>
<keyword evidence="5 10" id="KW-0028">Amino-acid biosynthesis</keyword>
<feature type="binding site" evidence="12">
    <location>
        <position position="649"/>
    </location>
    <ligand>
        <name>Zn(2+)</name>
        <dbReference type="ChEBI" id="CHEBI:29105"/>
        <label>1</label>
        <note>catalytic</note>
    </ligand>
</feature>
<dbReference type="GO" id="GO:0032259">
    <property type="term" value="P:methylation"/>
    <property type="evidence" value="ECO:0007669"/>
    <property type="project" value="UniProtKB-KW"/>
</dbReference>
<feature type="binding site" evidence="10">
    <location>
        <begin position="18"/>
        <end position="21"/>
    </location>
    <ligand>
        <name>5-methyltetrahydropteroyltri-L-glutamate</name>
        <dbReference type="ChEBI" id="CHEBI:58207"/>
    </ligand>
</feature>
<accession>A0A1L4D3K8</accession>
<feature type="binding site" evidence="10 11">
    <location>
        <position position="567"/>
    </location>
    <ligand>
        <name>5-methyltetrahydropteroyltri-L-glutamate</name>
        <dbReference type="ChEBI" id="CHEBI:58207"/>
    </ligand>
</feature>
<feature type="binding site" evidence="12">
    <location>
        <position position="658"/>
    </location>
    <ligand>
        <name>Zn(2+)</name>
        <dbReference type="ChEBI" id="CHEBI:29105"/>
        <label>2</label>
    </ligand>
</feature>
<dbReference type="InterPro" id="IPR002629">
    <property type="entry name" value="Met_Synth_C/arc"/>
</dbReference>
<evidence type="ECO:0000256" key="11">
    <source>
        <dbReference type="PIRSR" id="PIRSR000382-1"/>
    </source>
</evidence>
<feature type="binding site" evidence="12">
    <location>
        <position position="671"/>
    </location>
    <ligand>
        <name>Zn(2+)</name>
        <dbReference type="ChEBI" id="CHEBI:29105"/>
        <label>1</label>
        <note>catalytic</note>
    </ligand>
</feature>
<dbReference type="NCBIfam" id="NF003556">
    <property type="entry name" value="PRK05222.1"/>
    <property type="match status" value="1"/>
</dbReference>
<dbReference type="SUPFAM" id="SSF51726">
    <property type="entry name" value="UROD/MetE-like"/>
    <property type="match status" value="2"/>
</dbReference>
<feature type="binding site" evidence="10 11">
    <location>
        <begin position="521"/>
        <end position="522"/>
    </location>
    <ligand>
        <name>5-methyltetrahydropteroyltri-L-glutamate</name>
        <dbReference type="ChEBI" id="CHEBI:58207"/>
    </ligand>
</feature>
<dbReference type="GO" id="GO:0003871">
    <property type="term" value="F:5-methyltetrahydropteroyltriglutamate-homocysteine S-methyltransferase activity"/>
    <property type="evidence" value="ECO:0007669"/>
    <property type="project" value="UniProtKB-UniRule"/>
</dbReference>
<evidence type="ECO:0000256" key="4">
    <source>
        <dbReference type="ARBA" id="ARBA00022603"/>
    </source>
</evidence>
<gene>
    <name evidence="10" type="primary">metE</name>
    <name evidence="16" type="ORF">AXG55_13025</name>
</gene>
<evidence type="ECO:0000256" key="13">
    <source>
        <dbReference type="PIRSR" id="PIRSR000382-3"/>
    </source>
</evidence>
<comment type="cofactor">
    <cofactor evidence="12">
        <name>Zn(2+)</name>
        <dbReference type="ChEBI" id="CHEBI:29105"/>
    </cofactor>
    <text evidence="12">Binds 2 Zn(2+) ions per subunit.</text>
</comment>
<dbReference type="FunFam" id="3.20.20.210:FF:000002">
    <property type="entry name" value="5-methyltetrahydropteroyltriglutamate--homocysteine methyltransferase"/>
    <property type="match status" value="1"/>
</dbReference>
<feature type="binding site" evidence="12">
    <location>
        <position position="732"/>
    </location>
    <ligand>
        <name>Zn(2+)</name>
        <dbReference type="ChEBI" id="CHEBI:29105"/>
        <label>1</label>
        <note>catalytic</note>
    </ligand>
</feature>
<feature type="binding site" evidence="10">
    <location>
        <position position="649"/>
    </location>
    <ligand>
        <name>Zn(2+)</name>
        <dbReference type="ChEBI" id="CHEBI:29105"/>
        <note>catalytic</note>
    </ligand>
</feature>
<dbReference type="EC" id="2.1.1.14" evidence="10"/>
<dbReference type="UniPathway" id="UPA00051">
    <property type="reaction ID" value="UER00082"/>
</dbReference>
<keyword evidence="8 10" id="KW-0862">Zinc</keyword>
<feature type="binding site" evidence="10">
    <location>
        <position position="118"/>
    </location>
    <ligand>
        <name>5-methyltetrahydropteroyltri-L-glutamate</name>
        <dbReference type="ChEBI" id="CHEBI:58207"/>
    </ligand>
</feature>
<feature type="binding site" evidence="10 11">
    <location>
        <position position="490"/>
    </location>
    <ligand>
        <name>L-methionine</name>
        <dbReference type="ChEBI" id="CHEBI:57844"/>
    </ligand>
</feature>
<name>A0A1L4D3K8_9BACT</name>
<dbReference type="NCBIfam" id="TIGR01371">
    <property type="entry name" value="met_syn_B12ind"/>
    <property type="match status" value="1"/>
</dbReference>
<feature type="active site" description="Proton donor" evidence="10 13">
    <location>
        <position position="700"/>
    </location>
</feature>
<feature type="domain" description="Cobalamin-independent methionine synthase MetE N-terminal" evidence="15">
    <location>
        <begin position="6"/>
        <end position="316"/>
    </location>
</feature>
<evidence type="ECO:0000256" key="9">
    <source>
        <dbReference type="ARBA" id="ARBA00023167"/>
    </source>
</evidence>
<feature type="binding site" evidence="11">
    <location>
        <position position="123"/>
    </location>
    <ligand>
        <name>5-methyltetrahydropteroyltri-L-glutamate</name>
        <dbReference type="ChEBI" id="CHEBI:58207"/>
    </ligand>
</feature>
<evidence type="ECO:0000256" key="1">
    <source>
        <dbReference type="ARBA" id="ARBA00002777"/>
    </source>
</evidence>
<evidence type="ECO:0000256" key="3">
    <source>
        <dbReference type="ARBA" id="ARBA00009553"/>
    </source>
</evidence>
<comment type="catalytic activity">
    <reaction evidence="10">
        <text>5-methyltetrahydropteroyltri-L-glutamate + L-homocysteine = tetrahydropteroyltri-L-glutamate + L-methionine</text>
        <dbReference type="Rhea" id="RHEA:21196"/>
        <dbReference type="ChEBI" id="CHEBI:57844"/>
        <dbReference type="ChEBI" id="CHEBI:58140"/>
        <dbReference type="ChEBI" id="CHEBI:58199"/>
        <dbReference type="ChEBI" id="CHEBI:58207"/>
        <dbReference type="EC" id="2.1.1.14"/>
    </reaction>
</comment>
<dbReference type="PANTHER" id="PTHR30519">
    <property type="entry name" value="5-METHYLTETRAHYDROPTEROYLTRIGLUTAMATE--HOMOCYSTEINE METHYLTRANSFERASE"/>
    <property type="match status" value="1"/>
</dbReference>
<dbReference type="Proteomes" id="UP000184731">
    <property type="component" value="Chromosome"/>
</dbReference>
<evidence type="ECO:0000256" key="12">
    <source>
        <dbReference type="PIRSR" id="PIRSR000382-2"/>
    </source>
</evidence>
<evidence type="ECO:0000256" key="2">
    <source>
        <dbReference type="ARBA" id="ARBA00004681"/>
    </source>
</evidence>
<keyword evidence="6 10" id="KW-0808">Transferase</keyword>
<dbReference type="FunFam" id="3.20.20.210:FF:000003">
    <property type="entry name" value="5-methyltetrahydropteroyltriglutamate--homocysteine methyltransferase"/>
    <property type="match status" value="1"/>
</dbReference>
<comment type="similarity">
    <text evidence="3 10">Belongs to the vitamin-B12 independent methionine synthase family.</text>
</comment>
<evidence type="ECO:0000256" key="6">
    <source>
        <dbReference type="ARBA" id="ARBA00022679"/>
    </source>
</evidence>
<keyword evidence="10" id="KW-0677">Repeat</keyword>
<dbReference type="InterPro" id="IPR013215">
    <property type="entry name" value="Cbl-indep_Met_Synth_N"/>
</dbReference>
<feature type="binding site" evidence="12">
    <location>
        <position position="647"/>
    </location>
    <ligand>
        <name>Zn(2+)</name>
        <dbReference type="ChEBI" id="CHEBI:29105"/>
        <label>1</label>
        <note>catalytic</note>
    </ligand>
</feature>
<evidence type="ECO:0000259" key="15">
    <source>
        <dbReference type="Pfam" id="PF08267"/>
    </source>
</evidence>
<feature type="binding site" evidence="10">
    <location>
        <position position="671"/>
    </location>
    <ligand>
        <name>Zn(2+)</name>
        <dbReference type="ChEBI" id="CHEBI:29105"/>
        <note>catalytic</note>
    </ligand>
</feature>
<feature type="binding site" evidence="10">
    <location>
        <position position="611"/>
    </location>
    <ligand>
        <name>5-methyltetrahydropteroyltri-L-glutamate</name>
        <dbReference type="ChEBI" id="CHEBI:58207"/>
    </ligand>
</feature>
<dbReference type="EMBL" id="CP017834">
    <property type="protein sequence ID" value="APJ04769.1"/>
    <property type="molecule type" value="Genomic_DNA"/>
</dbReference>
<dbReference type="GO" id="GO:0008270">
    <property type="term" value="F:zinc ion binding"/>
    <property type="evidence" value="ECO:0007669"/>
    <property type="project" value="InterPro"/>
</dbReference>
<dbReference type="STRING" id="1915309.AXG55_13025"/>
<dbReference type="OrthoDB" id="244285at2"/>
<evidence type="ECO:0000313" key="16">
    <source>
        <dbReference type="EMBL" id="APJ04769.1"/>
    </source>
</evidence>
<evidence type="ECO:0000256" key="7">
    <source>
        <dbReference type="ARBA" id="ARBA00022723"/>
    </source>
</evidence>
<proteinExistence type="inferred from homology"/>
<keyword evidence="17" id="KW-1185">Reference proteome</keyword>
<feature type="binding site" evidence="10">
    <location>
        <position position="647"/>
    </location>
    <ligand>
        <name>Zn(2+)</name>
        <dbReference type="ChEBI" id="CHEBI:29105"/>
        <note>catalytic</note>
    </ligand>
</feature>
<dbReference type="InterPro" id="IPR006276">
    <property type="entry name" value="Cobalamin-indep_Met_synthase"/>
</dbReference>
<dbReference type="RefSeq" id="WP_148698527.1">
    <property type="nucleotide sequence ID" value="NZ_CP017834.1"/>
</dbReference>
<feature type="binding site" evidence="11">
    <location>
        <position position="21"/>
    </location>
    <ligand>
        <name>5-methyltetrahydropteroyltri-L-glutamate</name>
        <dbReference type="ChEBI" id="CHEBI:58207"/>
    </ligand>
</feature>
<evidence type="ECO:0000256" key="5">
    <source>
        <dbReference type="ARBA" id="ARBA00022605"/>
    </source>
</evidence>
<dbReference type="CDD" id="cd03311">
    <property type="entry name" value="CIMS_C_terminal_like"/>
    <property type="match status" value="1"/>
</dbReference>
<comment type="pathway">
    <text evidence="2 10">Amino-acid biosynthesis; L-methionine biosynthesis via de novo pathway; L-methionine from L-homocysteine (MetE route): step 1/1.</text>
</comment>
<comment type="function">
    <text evidence="1 10">Catalyzes the transfer of a methyl group from 5-methyltetrahydrofolate to homocysteine resulting in methionine formation.</text>
</comment>
<sequence>MINSCTHILGFPRIGKKRELKKALESYWKLEITQKQLLEVGKKICEENWKIQSESNLSFITVGDFSWYDHVLETSALLGVIPKRFLESDNKINIDTLFCMARGQSLNKKEHAACEMTKWFNTNYHYIVPEFSKNQNFQLTYNYFFEQIDHALSFNYKIKPVLLGPLTYLWLGKTKGDEFNKLNLIENLIPIYNEIFRKLKDNKIEWLQLDEPILALDLPNEWIKKFKFTYDNLNFHDIKILTTTYFGSISENINIINNLPVHGLHVDLCSAPQQIHSLIKNFDNQKTLSAGVVNGRNIWKSDYNKIIDQLNILKQSFSKNLWIGSSCSLIHSPVDLESEQKLDPEIKNWLSFAKQKTIEIKSIEIIFNKKNGYEKNLQQNKFDIQSRLISKKVINPSVKKRISDINPKFYHRDSNYEERSIKQKNLFHLPLFPTTTIGSFPQTQNIRELRKKLKEGSISNELYTQQIKEHIKECITIQENLELDVLVHGEAERNDMVEYFAEFMNGFIFTSQGWVQSYGSRCVKPPIIYGDVFRAKAITVEWAKYSQSLTNKPVKGMLTGPVTILSWSFVRDDQPTKETALQISLALRDEVLDLEKAGIKIIQIDEPAFREALPLQKKDWEEYLSWSVKCFKIASCGVEDSTQIHTHMCYSEFNDIIHAIANLDADVITLECSRSNMELLQAFENFSYPNEIGPGIYDIHSPLIPNTNFIVMQLEKALQFIPKERLWINPDCGLKTRNWPEVSKALKNMTEAAKNLRRQFYNNSNHF</sequence>
<dbReference type="AlphaFoldDB" id="A0A1L4D3K8"/>
<dbReference type="Pfam" id="PF08267">
    <property type="entry name" value="Meth_synt_1"/>
    <property type="match status" value="1"/>
</dbReference>
<feature type="binding site" evidence="10">
    <location>
        <position position="605"/>
    </location>
    <ligand>
        <name>L-homocysteine</name>
        <dbReference type="ChEBI" id="CHEBI:58199"/>
    </ligand>
</feature>
<feature type="binding site" evidence="10 11">
    <location>
        <position position="605"/>
    </location>
    <ligand>
        <name>L-methionine</name>
        <dbReference type="ChEBI" id="CHEBI:57844"/>
    </ligand>
</feature>
<dbReference type="CDD" id="cd03312">
    <property type="entry name" value="CIMS_N_terminal_like"/>
    <property type="match status" value="1"/>
</dbReference>
<reference evidence="16 17" key="1">
    <citation type="submission" date="2016-10" db="EMBL/GenBank/DDBJ databases">
        <title>Silvanigrella aquatica sp. nov., isolated from a freshwater lake located in the Black Forest, Germany, description of Silvanigrellaceae fam. nov., Silvanigrellales ord. nov., reclassification of the order Bdellovibrionales in the class Oligoflexia, reclassification of the families Bacteriovoracaceae and Halobacteriovoraceae in the new order Bacteriovoracales ord. nov., and reclassification of the family Pseudobacteriovoracaceae in the order Oligoflexiales.</title>
        <authorList>
            <person name="Hahn M.W."/>
            <person name="Schmidt J."/>
            <person name="Koll U."/>
            <person name="Rohde M."/>
            <person name="Verbag S."/>
            <person name="Pitt A."/>
            <person name="Nakai R."/>
            <person name="Naganuma T."/>
            <person name="Lang E."/>
        </authorList>
    </citation>
    <scope>NUCLEOTIDE SEQUENCE [LARGE SCALE GENOMIC DNA]</scope>
    <source>
        <strain evidence="16 17">MWH-Nonnen-W8red</strain>
    </source>
</reference>
<evidence type="ECO:0000256" key="8">
    <source>
        <dbReference type="ARBA" id="ARBA00022833"/>
    </source>
</evidence>
<dbReference type="InterPro" id="IPR038071">
    <property type="entry name" value="UROD/MetE-like_sf"/>
</dbReference>
<keyword evidence="4 10" id="KW-0489">Methyltransferase</keyword>
<feature type="domain" description="Cobalamin-independent methionine synthase MetE C-terminal/archaeal" evidence="14">
    <location>
        <begin position="432"/>
        <end position="755"/>
    </location>
</feature>
<evidence type="ECO:0000259" key="14">
    <source>
        <dbReference type="Pfam" id="PF01717"/>
    </source>
</evidence>
<dbReference type="PIRSF" id="PIRSF000382">
    <property type="entry name" value="MeTrfase_B12_ind"/>
    <property type="match status" value="1"/>
</dbReference>
<comment type="cofactor">
    <cofactor evidence="10">
        <name>Zn(2+)</name>
        <dbReference type="ChEBI" id="CHEBI:29105"/>
    </cofactor>
    <text evidence="10">Binds 1 zinc ion per subunit.</text>
</comment>
<keyword evidence="7 10" id="KW-0479">Metal-binding</keyword>
<feature type="binding site" evidence="10 11">
    <location>
        <begin position="437"/>
        <end position="439"/>
    </location>
    <ligand>
        <name>L-methionine</name>
        <dbReference type="ChEBI" id="CHEBI:57844"/>
    </ligand>
</feature>
<organism evidence="16 17">
    <name type="scientific">Silvanigrella aquatica</name>
    <dbReference type="NCBI Taxonomy" id="1915309"/>
    <lineage>
        <taxon>Bacteria</taxon>
        <taxon>Pseudomonadati</taxon>
        <taxon>Bdellovibrionota</taxon>
        <taxon>Oligoflexia</taxon>
        <taxon>Silvanigrellales</taxon>
        <taxon>Silvanigrellaceae</taxon>
        <taxon>Silvanigrella</taxon>
    </lineage>
</organism>
<keyword evidence="9 10" id="KW-0486">Methionine biosynthesis</keyword>
<feature type="binding site" evidence="10">
    <location>
        <position position="732"/>
    </location>
    <ligand>
        <name>Zn(2+)</name>
        <dbReference type="ChEBI" id="CHEBI:29105"/>
        <note>catalytic</note>
    </ligand>
</feature>
<feature type="binding site" evidence="10">
    <location>
        <begin position="437"/>
        <end position="439"/>
    </location>
    <ligand>
        <name>L-homocysteine</name>
        <dbReference type="ChEBI" id="CHEBI:58199"/>
    </ligand>
</feature>